<dbReference type="GO" id="GO:0070652">
    <property type="term" value="C:HAUS complex"/>
    <property type="evidence" value="ECO:0007669"/>
    <property type="project" value="InterPro"/>
</dbReference>
<dbReference type="GO" id="GO:0008017">
    <property type="term" value="F:microtubule binding"/>
    <property type="evidence" value="ECO:0007669"/>
    <property type="project" value="TreeGrafter"/>
</dbReference>
<evidence type="ECO:0000256" key="2">
    <source>
        <dbReference type="SAM" id="MobiDB-lite"/>
    </source>
</evidence>
<keyword evidence="1" id="KW-0175">Coiled coil</keyword>
<proteinExistence type="predicted"/>
<feature type="coiled-coil region" evidence="1">
    <location>
        <begin position="405"/>
        <end position="439"/>
    </location>
</feature>
<dbReference type="OMA" id="ENMPERK"/>
<dbReference type="RefSeq" id="XP_004336105.1">
    <property type="nucleotide sequence ID" value="XM_004336057.1"/>
</dbReference>
<dbReference type="OrthoDB" id="5575722at2759"/>
<keyword evidence="5" id="KW-1185">Reference proteome</keyword>
<reference evidence="4 5" key="1">
    <citation type="journal article" date="2013" name="Genome Biol.">
        <title>Genome of Acanthamoeba castellanii highlights extensive lateral gene transfer and early evolution of tyrosine kinase signaling.</title>
        <authorList>
            <person name="Clarke M."/>
            <person name="Lohan A.J."/>
            <person name="Liu B."/>
            <person name="Lagkouvardos I."/>
            <person name="Roy S."/>
            <person name="Zafar N."/>
            <person name="Bertelli C."/>
            <person name="Schilde C."/>
            <person name="Kianianmomeni A."/>
            <person name="Burglin T.R."/>
            <person name="Frech C."/>
            <person name="Turcotte B."/>
            <person name="Kopec K.O."/>
            <person name="Synnott J.M."/>
            <person name="Choo C."/>
            <person name="Paponov I."/>
            <person name="Finkler A."/>
            <person name="Soon Heng Tan C."/>
            <person name="Hutchins A.P."/>
            <person name="Weinmeier T."/>
            <person name="Rattei T."/>
            <person name="Chu J.S."/>
            <person name="Gimenez G."/>
            <person name="Irimia M."/>
            <person name="Rigden D.J."/>
            <person name="Fitzpatrick D.A."/>
            <person name="Lorenzo-Morales J."/>
            <person name="Bateman A."/>
            <person name="Chiu C.H."/>
            <person name="Tang P."/>
            <person name="Hegemann P."/>
            <person name="Fromm H."/>
            <person name="Raoult D."/>
            <person name="Greub G."/>
            <person name="Miranda-Saavedra D."/>
            <person name="Chen N."/>
            <person name="Nash P."/>
            <person name="Ginger M.L."/>
            <person name="Horn M."/>
            <person name="Schaap P."/>
            <person name="Caler L."/>
            <person name="Loftus B."/>
        </authorList>
    </citation>
    <scope>NUCLEOTIDE SEQUENCE [LARGE SCALE GENOMIC DNA]</scope>
    <source>
        <strain evidence="4 5">Neff</strain>
    </source>
</reference>
<dbReference type="PANTHER" id="PTHR16151:SF2">
    <property type="entry name" value="HAUS AUGMIN-LIKE COMPLEX SUBUNIT 6"/>
    <property type="match status" value="1"/>
</dbReference>
<evidence type="ECO:0000313" key="5">
    <source>
        <dbReference type="Proteomes" id="UP000011083"/>
    </source>
</evidence>
<protein>
    <recommendedName>
        <fullName evidence="3">HAUS augmin-like complex subunit 6 N-terminal domain-containing protein</fullName>
    </recommendedName>
</protein>
<dbReference type="GO" id="GO:1990498">
    <property type="term" value="C:mitotic spindle microtubule"/>
    <property type="evidence" value="ECO:0007669"/>
    <property type="project" value="TreeGrafter"/>
</dbReference>
<dbReference type="VEuPathDB" id="AmoebaDB:ACA1_367250"/>
<dbReference type="InterPro" id="IPR028163">
    <property type="entry name" value="HAUS_6_N"/>
</dbReference>
<dbReference type="InterPro" id="IPR026797">
    <property type="entry name" value="HAUS_6"/>
</dbReference>
<dbReference type="AlphaFoldDB" id="L8GMA3"/>
<gene>
    <name evidence="4" type="ORF">ACA1_367250</name>
</gene>
<name>L8GMA3_ACACF</name>
<feature type="region of interest" description="Disordered" evidence="2">
    <location>
        <begin position="556"/>
        <end position="600"/>
    </location>
</feature>
<feature type="region of interest" description="Disordered" evidence="2">
    <location>
        <begin position="442"/>
        <end position="470"/>
    </location>
</feature>
<evidence type="ECO:0000256" key="1">
    <source>
        <dbReference type="SAM" id="Coils"/>
    </source>
</evidence>
<dbReference type="EMBL" id="KB008073">
    <property type="protein sequence ID" value="ELR14092.1"/>
    <property type="molecule type" value="Genomic_DNA"/>
</dbReference>
<dbReference type="PANTHER" id="PTHR16151">
    <property type="entry name" value="HAUS AUGMIN-LIKE COMPLEX SUBUNIT 6"/>
    <property type="match status" value="1"/>
</dbReference>
<dbReference type="Proteomes" id="UP000011083">
    <property type="component" value="Unassembled WGS sequence"/>
</dbReference>
<dbReference type="Pfam" id="PF14661">
    <property type="entry name" value="HAUS6_N"/>
    <property type="match status" value="1"/>
</dbReference>
<dbReference type="STRING" id="1257118.L8GMA3"/>
<dbReference type="GeneID" id="14914566"/>
<accession>L8GMA3</accession>
<evidence type="ECO:0000259" key="3">
    <source>
        <dbReference type="Pfam" id="PF14661"/>
    </source>
</evidence>
<dbReference type="GO" id="GO:0051225">
    <property type="term" value="P:spindle assembly"/>
    <property type="evidence" value="ECO:0007669"/>
    <property type="project" value="InterPro"/>
</dbReference>
<feature type="domain" description="HAUS augmin-like complex subunit 6 N-terminal" evidence="3">
    <location>
        <begin position="36"/>
        <end position="270"/>
    </location>
</feature>
<evidence type="ECO:0000313" key="4">
    <source>
        <dbReference type="EMBL" id="ELR14092.1"/>
    </source>
</evidence>
<organism evidence="4 5">
    <name type="scientific">Acanthamoeba castellanii (strain ATCC 30010 / Neff)</name>
    <dbReference type="NCBI Taxonomy" id="1257118"/>
    <lineage>
        <taxon>Eukaryota</taxon>
        <taxon>Amoebozoa</taxon>
        <taxon>Discosea</taxon>
        <taxon>Longamoebia</taxon>
        <taxon>Centramoebida</taxon>
        <taxon>Acanthamoebidae</taxon>
        <taxon>Acanthamoeba</taxon>
    </lineage>
</organism>
<dbReference type="KEGG" id="acan:ACA1_367250"/>
<sequence>MDTTLALPDEENKENVVGRESRRILKTAVSPKDIWWANMLLLGFCPIENEKVYAVSFHPDMFEQASTKGMQVVLYYLLRQINRDKTKKAFKGCWPTLDMKNNLNDYKKAANNLITELEHDGEIPAGTFRLSHLQSVGTRFYTLLWHLSVAAIRGALVKKYPSAAPPQKRLIDAGTYKLAGVIAKAPKHLIERQRQRFLSHAQAVVAVQGEWRTCARDLENEYRSLTQQMQTHNLQNKLKEERKRLAGFEKKSEDYINKRQKKIEQIKRVWGLFSKYHEENTANRDMLDNIASGKSSKLALNQADMYSDLASLRQQLLSSSMCSPVSPATAQAASTAVQTLSYQECQLLLSVNPLRDDQLDLLTLIKLWNLSLSIVKKRIESNHLLERSHAGSQLTEDAPMLTNLLDAHQNRLSALSAFNNSLNEELPALQEQTTELRKLFPPEPSITVPATPSRRPLGLQTPSRGSADASTGFELLPPTPDLALEKCLDEAQDETADMPAQVGATPLPKREDQERMVDSIHRAAKQRRPRLSIGSGRAAGTCEFVPELLLWCVHSPSSADPSTHSRRLDRGDEEGDVLAQQADRRGQGLAERRRRALVAA</sequence>
<feature type="coiled-coil region" evidence="1">
    <location>
        <begin position="215"/>
        <end position="258"/>
    </location>
</feature>